<dbReference type="SMART" id="SM00331">
    <property type="entry name" value="PP2C_SIG"/>
    <property type="match status" value="1"/>
</dbReference>
<protein>
    <recommendedName>
        <fullName evidence="1">Protein phosphatase</fullName>
        <ecNumber evidence="1">3.1.3.16</ecNumber>
    </recommendedName>
</protein>
<dbReference type="EC" id="3.1.3.16" evidence="1"/>
<dbReference type="Gene3D" id="3.60.40.10">
    <property type="entry name" value="PPM-type phosphatase domain"/>
    <property type="match status" value="2"/>
</dbReference>
<keyword evidence="1" id="KW-0378">Hydrolase</keyword>
<proteinExistence type="inferred from homology"/>
<dbReference type="AlphaFoldDB" id="A0AAD7M1D5"/>
<dbReference type="InterPro" id="IPR001932">
    <property type="entry name" value="PPM-type_phosphatase-like_dom"/>
</dbReference>
<dbReference type="GO" id="GO:0046872">
    <property type="term" value="F:metal ion binding"/>
    <property type="evidence" value="ECO:0007669"/>
    <property type="project" value="UniProtKB-UniRule"/>
</dbReference>
<feature type="domain" description="PPM-type phosphatase" evidence="3">
    <location>
        <begin position="415"/>
        <end position="653"/>
    </location>
</feature>
<keyword evidence="5" id="KW-1185">Reference proteome</keyword>
<evidence type="ECO:0000256" key="1">
    <source>
        <dbReference type="RuleBase" id="RU366020"/>
    </source>
</evidence>
<keyword evidence="1" id="KW-0904">Protein phosphatase</keyword>
<dbReference type="CDD" id="cd00143">
    <property type="entry name" value="PP2Cc"/>
    <property type="match status" value="1"/>
</dbReference>
<keyword evidence="1" id="KW-0479">Metal-binding</keyword>
<sequence>MADLFLNSLRATPLGFSCFNSPFHPCHNISLKSPQRLRFSTPFRFLKQRQTHHLLSSSATPSSSSSDSVSPDFDIISATECSNGTVLFQFGNVSQTTKIDNLEKKRLAHEDIEEADNVGLTSGHNLKEELKFSSVTEQRSNSAEVLNHDKQNSEMIMRENYRGFVDSHIISAAIDDITRNEHLPIDSVEDGKHEISSANVVTNLNDILNVEISSVPKEVSEINCESEVVSSSTTPELATVSGSCIGASDKVDEEKNEGRRLTYEVAHLSTDGKHRNMDIATNYPTGSDEGDCIKVMPISTLEVETVIHEEESHYIGHEFVDANGTGNSTRFDDHGPTSDLEEGMDEDNTHRRESEGTSSSTVGELHSTSDLEKVTDEDTTHRSVSEGTSSSTVEELHSTEKTAYEGKILTDLFLSSGAALLPHPSKALNGGEDAYFVAHQKWLGVADGVGQWSLEGISAGLYAQELMEICENIVSNYKNTSIMRPEEVLKRSATETHSPGSSTVLVGHFDGQALHVANVGDSGFIVIRDGAVLKKSIPMVHEFNLPLQIERGDDPSELLERYQIDLDDGDVIVTATDGLFDNLYDQEIAAIISKSLQASLKPQEIAEFLARRAQEVGRSAYTRSPFADAAQAAGYVGYTGGKLDDVTVIVSLVQKSSSSHL</sequence>
<feature type="region of interest" description="Disordered" evidence="2">
    <location>
        <begin position="319"/>
        <end position="398"/>
    </location>
</feature>
<organism evidence="4 5">
    <name type="scientific">Quillaja saponaria</name>
    <name type="common">Soap bark tree</name>
    <dbReference type="NCBI Taxonomy" id="32244"/>
    <lineage>
        <taxon>Eukaryota</taxon>
        <taxon>Viridiplantae</taxon>
        <taxon>Streptophyta</taxon>
        <taxon>Embryophyta</taxon>
        <taxon>Tracheophyta</taxon>
        <taxon>Spermatophyta</taxon>
        <taxon>Magnoliopsida</taxon>
        <taxon>eudicotyledons</taxon>
        <taxon>Gunneridae</taxon>
        <taxon>Pentapetalae</taxon>
        <taxon>rosids</taxon>
        <taxon>fabids</taxon>
        <taxon>Fabales</taxon>
        <taxon>Quillajaceae</taxon>
        <taxon>Quillaja</taxon>
    </lineage>
</organism>
<comment type="similarity">
    <text evidence="1">Belongs to the PP2C family.</text>
</comment>
<reference evidence="4" key="1">
    <citation type="journal article" date="2023" name="Science">
        <title>Elucidation of the pathway for biosynthesis of saponin adjuvants from the soapbark tree.</title>
        <authorList>
            <person name="Reed J."/>
            <person name="Orme A."/>
            <person name="El-Demerdash A."/>
            <person name="Owen C."/>
            <person name="Martin L.B.B."/>
            <person name="Misra R.C."/>
            <person name="Kikuchi S."/>
            <person name="Rejzek M."/>
            <person name="Martin A.C."/>
            <person name="Harkess A."/>
            <person name="Leebens-Mack J."/>
            <person name="Louveau T."/>
            <person name="Stephenson M.J."/>
            <person name="Osbourn A."/>
        </authorList>
    </citation>
    <scope>NUCLEOTIDE SEQUENCE</scope>
    <source>
        <strain evidence="4">S10</strain>
    </source>
</reference>
<comment type="catalytic activity">
    <reaction evidence="1">
        <text>O-phospho-L-threonyl-[protein] + H2O = L-threonyl-[protein] + phosphate</text>
        <dbReference type="Rhea" id="RHEA:47004"/>
        <dbReference type="Rhea" id="RHEA-COMP:11060"/>
        <dbReference type="Rhea" id="RHEA-COMP:11605"/>
        <dbReference type="ChEBI" id="CHEBI:15377"/>
        <dbReference type="ChEBI" id="CHEBI:30013"/>
        <dbReference type="ChEBI" id="CHEBI:43474"/>
        <dbReference type="ChEBI" id="CHEBI:61977"/>
        <dbReference type="EC" id="3.1.3.16"/>
    </reaction>
</comment>
<evidence type="ECO:0000313" key="5">
    <source>
        <dbReference type="Proteomes" id="UP001163823"/>
    </source>
</evidence>
<dbReference type="InterPro" id="IPR039123">
    <property type="entry name" value="PPTC7"/>
</dbReference>
<keyword evidence="1" id="KW-0460">Magnesium</keyword>
<accession>A0AAD7M1D5</accession>
<feature type="compositionally biased region" description="Basic and acidic residues" evidence="2">
    <location>
        <begin position="367"/>
        <end position="384"/>
    </location>
</feature>
<dbReference type="Proteomes" id="UP001163823">
    <property type="component" value="Chromosome 5"/>
</dbReference>
<evidence type="ECO:0000256" key="2">
    <source>
        <dbReference type="SAM" id="MobiDB-lite"/>
    </source>
</evidence>
<dbReference type="KEGG" id="qsa:O6P43_012310"/>
<comment type="caution">
    <text evidence="4">The sequence shown here is derived from an EMBL/GenBank/DDBJ whole genome shotgun (WGS) entry which is preliminary data.</text>
</comment>
<evidence type="ECO:0000259" key="3">
    <source>
        <dbReference type="PROSITE" id="PS51746"/>
    </source>
</evidence>
<gene>
    <name evidence="4" type="ORF">O6P43_012310</name>
</gene>
<dbReference type="GO" id="GO:0004722">
    <property type="term" value="F:protein serine/threonine phosphatase activity"/>
    <property type="evidence" value="ECO:0007669"/>
    <property type="project" value="UniProtKB-EC"/>
</dbReference>
<dbReference type="GO" id="GO:0009507">
    <property type="term" value="C:chloroplast"/>
    <property type="evidence" value="ECO:0007669"/>
    <property type="project" value="TreeGrafter"/>
</dbReference>
<comment type="cofactor">
    <cofactor evidence="1">
        <name>Mg(2+)</name>
        <dbReference type="ChEBI" id="CHEBI:18420"/>
    </cofactor>
</comment>
<dbReference type="Pfam" id="PF07228">
    <property type="entry name" value="SpoIIE"/>
    <property type="match status" value="1"/>
</dbReference>
<keyword evidence="1" id="KW-0464">Manganese</keyword>
<comment type="catalytic activity">
    <reaction evidence="1">
        <text>O-phospho-L-seryl-[protein] + H2O = L-seryl-[protein] + phosphate</text>
        <dbReference type="Rhea" id="RHEA:20629"/>
        <dbReference type="Rhea" id="RHEA-COMP:9863"/>
        <dbReference type="Rhea" id="RHEA-COMP:11604"/>
        <dbReference type="ChEBI" id="CHEBI:15377"/>
        <dbReference type="ChEBI" id="CHEBI:29999"/>
        <dbReference type="ChEBI" id="CHEBI:43474"/>
        <dbReference type="ChEBI" id="CHEBI:83421"/>
        <dbReference type="EC" id="3.1.3.16"/>
    </reaction>
</comment>
<dbReference type="SUPFAM" id="SSF81606">
    <property type="entry name" value="PP2C-like"/>
    <property type="match status" value="1"/>
</dbReference>
<dbReference type="PANTHER" id="PTHR12320:SF1">
    <property type="entry name" value="PROTEIN PHOSPHATASE PTC7 HOMOLOG"/>
    <property type="match status" value="1"/>
</dbReference>
<comment type="cofactor">
    <cofactor evidence="1">
        <name>Mn(2+)</name>
        <dbReference type="ChEBI" id="CHEBI:29035"/>
    </cofactor>
</comment>
<dbReference type="PROSITE" id="PS51746">
    <property type="entry name" value="PPM_2"/>
    <property type="match status" value="1"/>
</dbReference>
<dbReference type="EMBL" id="JARAOO010000005">
    <property type="protein sequence ID" value="KAJ7968166.1"/>
    <property type="molecule type" value="Genomic_DNA"/>
</dbReference>
<name>A0AAD7M1D5_QUISA</name>
<evidence type="ECO:0000313" key="4">
    <source>
        <dbReference type="EMBL" id="KAJ7968166.1"/>
    </source>
</evidence>
<dbReference type="PANTHER" id="PTHR12320">
    <property type="entry name" value="PROTEIN PHOSPHATASE 2C"/>
    <property type="match status" value="1"/>
</dbReference>
<dbReference type="SMART" id="SM00332">
    <property type="entry name" value="PP2Cc"/>
    <property type="match status" value="1"/>
</dbReference>
<dbReference type="InterPro" id="IPR036457">
    <property type="entry name" value="PPM-type-like_dom_sf"/>
</dbReference>